<feature type="compositionally biased region" description="Basic and acidic residues" evidence="2">
    <location>
        <begin position="50"/>
        <end position="65"/>
    </location>
</feature>
<evidence type="ECO:0000256" key="1">
    <source>
        <dbReference type="ARBA" id="ARBA00023054"/>
    </source>
</evidence>
<dbReference type="OrthoDB" id="333551at2759"/>
<protein>
    <submittedName>
        <fullName evidence="3">Uncharacterized protein</fullName>
    </submittedName>
</protein>
<feature type="region of interest" description="Disordered" evidence="2">
    <location>
        <begin position="267"/>
        <end position="304"/>
    </location>
</feature>
<dbReference type="GO" id="GO:0005634">
    <property type="term" value="C:nucleus"/>
    <property type="evidence" value="ECO:0007669"/>
    <property type="project" value="TreeGrafter"/>
</dbReference>
<dbReference type="EMBL" id="JAABOA010002543">
    <property type="protein sequence ID" value="KAF9579723.1"/>
    <property type="molecule type" value="Genomic_DNA"/>
</dbReference>
<keyword evidence="1" id="KW-0175">Coiled coil</keyword>
<dbReference type="AlphaFoldDB" id="A0A9P6FPZ4"/>
<dbReference type="Pfam" id="PF13300">
    <property type="entry name" value="DUF4078"/>
    <property type="match status" value="1"/>
</dbReference>
<dbReference type="PANTHER" id="PTHR15885:SF1">
    <property type="entry name" value="COILED-COIL DOMAIN-CONTAINING PROTEIN 174"/>
    <property type="match status" value="1"/>
</dbReference>
<keyword evidence="4" id="KW-1185">Reference proteome</keyword>
<dbReference type="InterPro" id="IPR025066">
    <property type="entry name" value="CCDC174-like"/>
</dbReference>
<feature type="non-terminal residue" evidence="3">
    <location>
        <position position="319"/>
    </location>
</feature>
<dbReference type="PANTHER" id="PTHR15885">
    <property type="entry name" value="COILED-COIL DOMAIN-CONTAINING PROTEIN 174"/>
    <property type="match status" value="1"/>
</dbReference>
<feature type="region of interest" description="Disordered" evidence="2">
    <location>
        <begin position="21"/>
        <end position="69"/>
    </location>
</feature>
<feature type="compositionally biased region" description="Basic and acidic residues" evidence="2">
    <location>
        <begin position="136"/>
        <end position="166"/>
    </location>
</feature>
<dbReference type="Proteomes" id="UP000780801">
    <property type="component" value="Unassembled WGS sequence"/>
</dbReference>
<evidence type="ECO:0000256" key="2">
    <source>
        <dbReference type="SAM" id="MobiDB-lite"/>
    </source>
</evidence>
<gene>
    <name evidence="3" type="ORF">BGW38_003907</name>
</gene>
<name>A0A9P6FPZ4_9FUNG</name>
<proteinExistence type="predicted"/>
<feature type="compositionally biased region" description="Polar residues" evidence="2">
    <location>
        <begin position="38"/>
        <end position="47"/>
    </location>
</feature>
<organism evidence="3 4">
    <name type="scientific">Lunasporangiospora selenospora</name>
    <dbReference type="NCBI Taxonomy" id="979761"/>
    <lineage>
        <taxon>Eukaryota</taxon>
        <taxon>Fungi</taxon>
        <taxon>Fungi incertae sedis</taxon>
        <taxon>Mucoromycota</taxon>
        <taxon>Mortierellomycotina</taxon>
        <taxon>Mortierellomycetes</taxon>
        <taxon>Mortierellales</taxon>
        <taxon>Mortierellaceae</taxon>
        <taxon>Lunasporangiospora</taxon>
    </lineage>
</organism>
<feature type="compositionally biased region" description="Basic and acidic residues" evidence="2">
    <location>
        <begin position="267"/>
        <end position="283"/>
    </location>
</feature>
<accession>A0A9P6FPZ4</accession>
<comment type="caution">
    <text evidence="3">The sequence shown here is derived from an EMBL/GenBank/DDBJ whole genome shotgun (WGS) entry which is preliminary data.</text>
</comment>
<evidence type="ECO:0000313" key="3">
    <source>
        <dbReference type="EMBL" id="KAF9579723.1"/>
    </source>
</evidence>
<reference evidence="3" key="1">
    <citation type="journal article" date="2020" name="Fungal Divers.">
        <title>Resolving the Mortierellaceae phylogeny through synthesis of multi-gene phylogenetics and phylogenomics.</title>
        <authorList>
            <person name="Vandepol N."/>
            <person name="Liber J."/>
            <person name="Desiro A."/>
            <person name="Na H."/>
            <person name="Kennedy M."/>
            <person name="Barry K."/>
            <person name="Grigoriev I.V."/>
            <person name="Miller A.N."/>
            <person name="O'Donnell K."/>
            <person name="Stajich J.E."/>
            <person name="Bonito G."/>
        </authorList>
    </citation>
    <scope>NUCLEOTIDE SEQUENCE</scope>
    <source>
        <strain evidence="3">KOD1015</strain>
    </source>
</reference>
<feature type="region of interest" description="Disordered" evidence="2">
    <location>
        <begin position="105"/>
        <end position="166"/>
    </location>
</feature>
<sequence length="319" mass="37400">MGLIALAGELAKHQESYQRVKGSGGIKAPRSVKKPTVWQRQNTGISNRSKRFDQEDHDPDGEAVRKAAMKRKAAMYERLQQGEELPDEIRKELLIEFEFKEGFGRRRGRGRSASVSASERSSDDDDDWSRSRGQQRNRDRDSTRPRDRRDWEKYREDSRERIPKDDPWVEHVDEYGRSRLVRQSEIPRPEPLEDINVAQGIHNPANPFPVFINKAAAEKKAWIQGATADLIMRSSESEYSEANMVRHYDDTRERRTRAAGFYAFSQDEEKRAQQMRELKEMRSQTENNRATRKSLKEKRREDIEARKRLIEQKRLKSLA</sequence>
<evidence type="ECO:0000313" key="4">
    <source>
        <dbReference type="Proteomes" id="UP000780801"/>
    </source>
</evidence>